<organism evidence="2 3">
    <name type="scientific">Tenuibacillus multivorans</name>
    <dbReference type="NCBI Taxonomy" id="237069"/>
    <lineage>
        <taxon>Bacteria</taxon>
        <taxon>Bacillati</taxon>
        <taxon>Bacillota</taxon>
        <taxon>Bacilli</taxon>
        <taxon>Bacillales</taxon>
        <taxon>Bacillaceae</taxon>
        <taxon>Tenuibacillus</taxon>
    </lineage>
</organism>
<accession>A0A1H0G0N2</accession>
<dbReference type="AlphaFoldDB" id="A0A1H0G0N2"/>
<proteinExistence type="predicted"/>
<dbReference type="Proteomes" id="UP000199334">
    <property type="component" value="Unassembled WGS sequence"/>
</dbReference>
<protein>
    <submittedName>
        <fullName evidence="2">Uncharacterized protein</fullName>
    </submittedName>
</protein>
<feature type="transmembrane region" description="Helical" evidence="1">
    <location>
        <begin position="7"/>
        <end position="25"/>
    </location>
</feature>
<keyword evidence="1" id="KW-0812">Transmembrane</keyword>
<evidence type="ECO:0000313" key="3">
    <source>
        <dbReference type="Proteomes" id="UP000199334"/>
    </source>
</evidence>
<dbReference type="RefSeq" id="WP_176753098.1">
    <property type="nucleotide sequence ID" value="NZ_BJVZ01000020.1"/>
</dbReference>
<name>A0A1H0G0N2_9BACI</name>
<evidence type="ECO:0000256" key="1">
    <source>
        <dbReference type="SAM" id="Phobius"/>
    </source>
</evidence>
<keyword evidence="1" id="KW-0472">Membrane</keyword>
<dbReference type="EMBL" id="FNIG01000014">
    <property type="protein sequence ID" value="SDO00488.1"/>
    <property type="molecule type" value="Genomic_DNA"/>
</dbReference>
<dbReference type="STRING" id="237069.SAMN05216498_0427"/>
<keyword evidence="1" id="KW-1133">Transmembrane helix</keyword>
<gene>
    <name evidence="2" type="ORF">SAMN05216498_0427</name>
</gene>
<evidence type="ECO:0000313" key="2">
    <source>
        <dbReference type="EMBL" id="SDO00488.1"/>
    </source>
</evidence>
<sequence length="55" mass="6360">MELFGRGCLYSLIFVGVMFVLAIMAGGHITIPWFIFLPIIAFIWYLAYKKTNEKD</sequence>
<keyword evidence="3" id="KW-1185">Reference proteome</keyword>
<feature type="transmembrane region" description="Helical" evidence="1">
    <location>
        <begin position="31"/>
        <end position="48"/>
    </location>
</feature>
<reference evidence="2 3" key="1">
    <citation type="submission" date="2016-10" db="EMBL/GenBank/DDBJ databases">
        <authorList>
            <person name="de Groot N.N."/>
        </authorList>
    </citation>
    <scope>NUCLEOTIDE SEQUENCE [LARGE SCALE GENOMIC DNA]</scope>
    <source>
        <strain evidence="2 3">CGMCC 1.3442</strain>
    </source>
</reference>